<dbReference type="OrthoDB" id="2435298at2"/>
<organism evidence="1 2">
    <name type="scientific">Clostridium collagenovorans DSM 3089</name>
    <dbReference type="NCBI Taxonomy" id="1121306"/>
    <lineage>
        <taxon>Bacteria</taxon>
        <taxon>Bacillati</taxon>
        <taxon>Bacillota</taxon>
        <taxon>Clostridia</taxon>
        <taxon>Eubacteriales</taxon>
        <taxon>Clostridiaceae</taxon>
        <taxon>Clostridium</taxon>
    </lineage>
</organism>
<gene>
    <name evidence="1" type="ORF">SAMN02745196_02806</name>
</gene>
<proteinExistence type="predicted"/>
<dbReference type="AlphaFoldDB" id="A0A1M5YCH7"/>
<reference evidence="1 2" key="1">
    <citation type="submission" date="2016-11" db="EMBL/GenBank/DDBJ databases">
        <authorList>
            <person name="Jaros S."/>
            <person name="Januszkiewicz K."/>
            <person name="Wedrychowicz H."/>
        </authorList>
    </citation>
    <scope>NUCLEOTIDE SEQUENCE [LARGE SCALE GENOMIC DNA]</scope>
    <source>
        <strain evidence="1 2">DSM 3089</strain>
    </source>
</reference>
<accession>A0A1M5YCH7</accession>
<dbReference type="EMBL" id="FQXP01000013">
    <property type="protein sequence ID" value="SHI09584.1"/>
    <property type="molecule type" value="Genomic_DNA"/>
</dbReference>
<keyword evidence="2" id="KW-1185">Reference proteome</keyword>
<evidence type="ECO:0000313" key="1">
    <source>
        <dbReference type="EMBL" id="SHI09584.1"/>
    </source>
</evidence>
<name>A0A1M5YCH7_9CLOT</name>
<sequence>MDDKEKQIIKDLCKKFIDRNYSESDVVSFLIMLRRHAKGIRSITELGDFIAHRDKEKGGVKDYLEKTKNVLDNLGQINTTLVIKEVFTFKEFRNGINRILQNNSISKLDDTIINDLMLFSMSIIQETTIRNKESDKLGILKFSISEAKIILLGEFEIENNNRKVKCSVPVLEVNNRYINMNKMDKFDTPISFNKVIKVEAVSGEIKII</sequence>
<protein>
    <submittedName>
        <fullName evidence="1">Uncharacterized protein</fullName>
    </submittedName>
</protein>
<dbReference type="STRING" id="1121306.SAMN02745196_02806"/>
<dbReference type="Proteomes" id="UP000184526">
    <property type="component" value="Unassembled WGS sequence"/>
</dbReference>
<dbReference type="RefSeq" id="WP_072832629.1">
    <property type="nucleotide sequence ID" value="NZ_FQXP01000013.1"/>
</dbReference>
<evidence type="ECO:0000313" key="2">
    <source>
        <dbReference type="Proteomes" id="UP000184526"/>
    </source>
</evidence>